<dbReference type="CDD" id="cd06558">
    <property type="entry name" value="crotonase-like"/>
    <property type="match status" value="1"/>
</dbReference>
<dbReference type="PANTHER" id="PTHR42964">
    <property type="entry name" value="ENOYL-COA HYDRATASE"/>
    <property type="match status" value="1"/>
</dbReference>
<keyword evidence="4" id="KW-1185">Reference proteome</keyword>
<dbReference type="Gene3D" id="3.90.226.10">
    <property type="entry name" value="2-enoyl-CoA Hydratase, Chain A, domain 1"/>
    <property type="match status" value="1"/>
</dbReference>
<dbReference type="AlphaFoldDB" id="A0A2T5IWS0"/>
<organism evidence="3 4">
    <name type="scientific">Agitococcus lubricus</name>
    <dbReference type="NCBI Taxonomy" id="1077255"/>
    <lineage>
        <taxon>Bacteria</taxon>
        <taxon>Pseudomonadati</taxon>
        <taxon>Pseudomonadota</taxon>
        <taxon>Gammaproteobacteria</taxon>
        <taxon>Moraxellales</taxon>
        <taxon>Moraxellaceae</taxon>
        <taxon>Agitococcus</taxon>
    </lineage>
</organism>
<dbReference type="InterPro" id="IPR029045">
    <property type="entry name" value="ClpP/crotonase-like_dom_sf"/>
</dbReference>
<evidence type="ECO:0000313" key="4">
    <source>
        <dbReference type="Proteomes" id="UP000244223"/>
    </source>
</evidence>
<dbReference type="Pfam" id="PF00378">
    <property type="entry name" value="ECH_1"/>
    <property type="match status" value="1"/>
</dbReference>
<evidence type="ECO:0000313" key="3">
    <source>
        <dbReference type="EMBL" id="PTQ88384.1"/>
    </source>
</evidence>
<comment type="caution">
    <text evidence="3">The sequence shown here is derived from an EMBL/GenBank/DDBJ whole genome shotgun (WGS) entry which is preliminary data.</text>
</comment>
<dbReference type="InterPro" id="IPR018376">
    <property type="entry name" value="Enoyl-CoA_hyd/isom_CS"/>
</dbReference>
<dbReference type="Gene3D" id="1.10.12.10">
    <property type="entry name" value="Lyase 2-enoyl-coa Hydratase, Chain A, domain 2"/>
    <property type="match status" value="1"/>
</dbReference>
<proteinExistence type="inferred from homology"/>
<sequence length="257" mass="28167">MLTHHCDNRGVVTLCLNRPELHNAFDDNLIAQLNTIIRHYAIQTDVRLLVLKATGKSFSAGADLNWMKRVATYSPEENKHDAEQLAELMSSLYHFPCPTLAIVQGAALGGGVGLVSCCDLAIASDKASFALSEVKLGLVPAVISPYVMAAIGHRQAQRYFLTGERFNTETAYRLGLVQYMCTSDALDAESEQIIQHLLLNSPQALSACKRLIQRVHPTLDADLRDYTTTLIADLRASTEGKEGLSAFLAKRPAGWIK</sequence>
<evidence type="ECO:0000256" key="1">
    <source>
        <dbReference type="ARBA" id="ARBA00005254"/>
    </source>
</evidence>
<dbReference type="InterPro" id="IPR051683">
    <property type="entry name" value="Enoyl-CoA_Hydratase/Isomerase"/>
</dbReference>
<dbReference type="EMBL" id="QAON01000012">
    <property type="protein sequence ID" value="PTQ88384.1"/>
    <property type="molecule type" value="Genomic_DNA"/>
</dbReference>
<evidence type="ECO:0000256" key="2">
    <source>
        <dbReference type="RuleBase" id="RU003707"/>
    </source>
</evidence>
<dbReference type="RefSeq" id="WP_107866266.1">
    <property type="nucleotide sequence ID" value="NZ_QAON01000012.1"/>
</dbReference>
<reference evidence="3 4" key="1">
    <citation type="submission" date="2018-04" db="EMBL/GenBank/DDBJ databases">
        <title>Genomic Encyclopedia of Archaeal and Bacterial Type Strains, Phase II (KMG-II): from individual species to whole genera.</title>
        <authorList>
            <person name="Goeker M."/>
        </authorList>
    </citation>
    <scope>NUCLEOTIDE SEQUENCE [LARGE SCALE GENOMIC DNA]</scope>
    <source>
        <strain evidence="3 4">DSM 5822</strain>
    </source>
</reference>
<name>A0A2T5IWS0_9GAMM</name>
<dbReference type="InterPro" id="IPR014748">
    <property type="entry name" value="Enoyl-CoA_hydra_C"/>
</dbReference>
<dbReference type="OrthoDB" id="9771883at2"/>
<dbReference type="SUPFAM" id="SSF52096">
    <property type="entry name" value="ClpP/crotonase"/>
    <property type="match status" value="1"/>
</dbReference>
<dbReference type="PANTHER" id="PTHR42964:SF1">
    <property type="entry name" value="POLYKETIDE BIOSYNTHESIS ENOYL-COA HYDRATASE PKSH-RELATED"/>
    <property type="match status" value="1"/>
</dbReference>
<dbReference type="Proteomes" id="UP000244223">
    <property type="component" value="Unassembled WGS sequence"/>
</dbReference>
<gene>
    <name evidence="3" type="ORF">C8N29_11229</name>
</gene>
<dbReference type="GO" id="GO:0008300">
    <property type="term" value="P:isoprenoid catabolic process"/>
    <property type="evidence" value="ECO:0007669"/>
    <property type="project" value="TreeGrafter"/>
</dbReference>
<dbReference type="GO" id="GO:0003824">
    <property type="term" value="F:catalytic activity"/>
    <property type="evidence" value="ECO:0007669"/>
    <property type="project" value="InterPro"/>
</dbReference>
<dbReference type="PROSITE" id="PS00166">
    <property type="entry name" value="ENOYL_COA_HYDRATASE"/>
    <property type="match status" value="1"/>
</dbReference>
<accession>A0A2T5IWS0</accession>
<dbReference type="InterPro" id="IPR001753">
    <property type="entry name" value="Enoyl-CoA_hydra/iso"/>
</dbReference>
<protein>
    <submittedName>
        <fullName evidence="3">Methylglutaconyl-CoA hydratase</fullName>
    </submittedName>
</protein>
<comment type="similarity">
    <text evidence="1 2">Belongs to the enoyl-CoA hydratase/isomerase family.</text>
</comment>